<reference evidence="2" key="1">
    <citation type="submission" date="2015-06" db="UniProtKB">
        <authorList>
            <consortium name="EnsemblPlants"/>
        </authorList>
    </citation>
    <scope>IDENTIFICATION</scope>
</reference>
<feature type="compositionally biased region" description="Basic residues" evidence="1">
    <location>
        <begin position="32"/>
        <end position="48"/>
    </location>
</feature>
<name>R7WA73_AEGTA</name>
<organism evidence="2">
    <name type="scientific">Aegilops tauschii</name>
    <name type="common">Tausch's goatgrass</name>
    <name type="synonym">Aegilops squarrosa</name>
    <dbReference type="NCBI Taxonomy" id="37682"/>
    <lineage>
        <taxon>Eukaryota</taxon>
        <taxon>Viridiplantae</taxon>
        <taxon>Streptophyta</taxon>
        <taxon>Embryophyta</taxon>
        <taxon>Tracheophyta</taxon>
        <taxon>Spermatophyta</taxon>
        <taxon>Magnoliopsida</taxon>
        <taxon>Liliopsida</taxon>
        <taxon>Poales</taxon>
        <taxon>Poaceae</taxon>
        <taxon>BOP clade</taxon>
        <taxon>Pooideae</taxon>
        <taxon>Triticodae</taxon>
        <taxon>Triticeae</taxon>
        <taxon>Triticinae</taxon>
        <taxon>Aegilops</taxon>
    </lineage>
</organism>
<evidence type="ECO:0000313" key="2">
    <source>
        <dbReference type="EnsemblPlants" id="EMT19051"/>
    </source>
</evidence>
<feature type="region of interest" description="Disordered" evidence="1">
    <location>
        <begin position="32"/>
        <end position="53"/>
    </location>
</feature>
<sequence length="73" mass="8019">MASIVCVSTEQAEHGPVVTDQWCHSRLGLAPHRRHLGRGRGPPPRRRGRASEHAQIKEGLQLVRGAISAPRLI</sequence>
<accession>R7WA73</accession>
<dbReference type="EnsemblPlants" id="EMT19051">
    <property type="protein sequence ID" value="EMT19051"/>
    <property type="gene ID" value="F775_09644"/>
</dbReference>
<evidence type="ECO:0000256" key="1">
    <source>
        <dbReference type="SAM" id="MobiDB-lite"/>
    </source>
</evidence>
<protein>
    <submittedName>
        <fullName evidence="2">Uncharacterized protein</fullName>
    </submittedName>
</protein>
<dbReference type="AlphaFoldDB" id="R7WA73"/>
<proteinExistence type="predicted"/>